<reference evidence="2 3" key="1">
    <citation type="submission" date="2023-02" db="EMBL/GenBank/DDBJ databases">
        <title>Pathogen: clinical or host-associated sample.</title>
        <authorList>
            <person name="Hergert J."/>
            <person name="Casey R."/>
            <person name="Wagner J."/>
            <person name="Young E.L."/>
            <person name="Oakeson K.F."/>
        </authorList>
    </citation>
    <scope>NUCLEOTIDE SEQUENCE [LARGE SCALE GENOMIC DNA]</scope>
    <source>
        <strain evidence="2 3">2022CK-00829</strain>
    </source>
</reference>
<dbReference type="EMBL" id="CP118108">
    <property type="protein sequence ID" value="WDI04847.1"/>
    <property type="molecule type" value="Genomic_DNA"/>
</dbReference>
<sequence>MLHFAFKEFGAHKVVGMCNSSNLKSIKLMEKLQMKVKGYLNKKLSGIVSGMTSIFIRFWIVNGKTYRS</sequence>
<dbReference type="Gene3D" id="3.40.630.30">
    <property type="match status" value="1"/>
</dbReference>
<feature type="transmembrane region" description="Helical" evidence="1">
    <location>
        <begin position="44"/>
        <end position="61"/>
    </location>
</feature>
<dbReference type="Proteomes" id="UP001221519">
    <property type="component" value="Chromosome"/>
</dbReference>
<accession>A0ABY7XGD9</accession>
<keyword evidence="1" id="KW-0812">Transmembrane</keyword>
<evidence type="ECO:0000313" key="3">
    <source>
        <dbReference type="Proteomes" id="UP001221519"/>
    </source>
</evidence>
<dbReference type="SUPFAM" id="SSF55729">
    <property type="entry name" value="Acyl-CoA N-acyltransferases (Nat)"/>
    <property type="match status" value="1"/>
</dbReference>
<evidence type="ECO:0000313" key="2">
    <source>
        <dbReference type="EMBL" id="WDI04847.1"/>
    </source>
</evidence>
<organism evidence="2 3">
    <name type="scientific">Paenibacillus urinalis</name>
    <dbReference type="NCBI Taxonomy" id="521520"/>
    <lineage>
        <taxon>Bacteria</taxon>
        <taxon>Bacillati</taxon>
        <taxon>Bacillota</taxon>
        <taxon>Bacilli</taxon>
        <taxon>Bacillales</taxon>
        <taxon>Paenibacillaceae</taxon>
        <taxon>Paenibacillus</taxon>
    </lineage>
</organism>
<name>A0ABY7XGD9_9BACL</name>
<proteinExistence type="predicted"/>
<protein>
    <submittedName>
        <fullName evidence="2">GNAT family protein</fullName>
    </submittedName>
</protein>
<dbReference type="InterPro" id="IPR016181">
    <property type="entry name" value="Acyl_CoA_acyltransferase"/>
</dbReference>
<evidence type="ECO:0000256" key="1">
    <source>
        <dbReference type="SAM" id="Phobius"/>
    </source>
</evidence>
<dbReference type="RefSeq" id="WP_274338290.1">
    <property type="nucleotide sequence ID" value="NZ_CP118106.1"/>
</dbReference>
<gene>
    <name evidence="2" type="ORF">PUW25_11100</name>
</gene>
<keyword evidence="1" id="KW-0472">Membrane</keyword>
<keyword evidence="1" id="KW-1133">Transmembrane helix</keyword>
<keyword evidence="3" id="KW-1185">Reference proteome</keyword>